<keyword evidence="2" id="KW-1185">Reference proteome</keyword>
<dbReference type="RefSeq" id="WP_099474016.1">
    <property type="nucleotide sequence ID" value="NZ_CP041025.1"/>
</dbReference>
<accession>A0A2G4YPC4</accession>
<dbReference type="InParanoid" id="A0A2G4YPC4"/>
<dbReference type="Proteomes" id="UP000229730">
    <property type="component" value="Unassembled WGS sequence"/>
</dbReference>
<protein>
    <submittedName>
        <fullName evidence="1">Uncharacterized protein</fullName>
    </submittedName>
</protein>
<comment type="caution">
    <text evidence="1">The sequence shown here is derived from an EMBL/GenBank/DDBJ whole genome shotgun (WGS) entry which is preliminary data.</text>
</comment>
<proteinExistence type="predicted"/>
<dbReference type="EMBL" id="PDEM01000025">
    <property type="protein sequence ID" value="PHZ84147.1"/>
    <property type="molecule type" value="Genomic_DNA"/>
</dbReference>
<gene>
    <name evidence="1" type="ORF">CRD36_13195</name>
</gene>
<evidence type="ECO:0000313" key="1">
    <source>
        <dbReference type="EMBL" id="PHZ84147.1"/>
    </source>
</evidence>
<dbReference type="AlphaFoldDB" id="A0A2G4YPC4"/>
<organism evidence="1 2">
    <name type="scientific">Paremcibacter congregatus</name>
    <dbReference type="NCBI Taxonomy" id="2043170"/>
    <lineage>
        <taxon>Bacteria</taxon>
        <taxon>Pseudomonadati</taxon>
        <taxon>Pseudomonadota</taxon>
        <taxon>Alphaproteobacteria</taxon>
        <taxon>Emcibacterales</taxon>
        <taxon>Emcibacteraceae</taxon>
        <taxon>Paremcibacter</taxon>
    </lineage>
</organism>
<reference evidence="1 2" key="1">
    <citation type="submission" date="2017-10" db="EMBL/GenBank/DDBJ databases">
        <title>Frigbacter circumglobatus gen. nov. sp. nov., isolated from sediment cultured in situ.</title>
        <authorList>
            <person name="Zhao Z."/>
        </authorList>
    </citation>
    <scope>NUCLEOTIDE SEQUENCE [LARGE SCALE GENOMIC DNA]</scope>
    <source>
        <strain evidence="1 2">ZYL</strain>
    </source>
</reference>
<dbReference type="OrthoDB" id="8479800at2"/>
<sequence>MKKKPIKLNPLQKRTLALLQLLAQSPESSIPDADTGEVTVAYLPNPHGDHVHIGAYVVSAKDVSGFSNEAVWRALDRKGLIRSGFPVQATLTVAGLGYETGLQDQFEHSNH</sequence>
<evidence type="ECO:0000313" key="2">
    <source>
        <dbReference type="Proteomes" id="UP000229730"/>
    </source>
</evidence>
<name>A0A2G4YPC4_9PROT</name>